<reference evidence="2" key="2">
    <citation type="submission" date="2021-04" db="EMBL/GenBank/DDBJ databases">
        <authorList>
            <person name="Gilroy R."/>
        </authorList>
    </citation>
    <scope>NUCLEOTIDE SEQUENCE</scope>
    <source>
        <strain evidence="2">1193</strain>
    </source>
</reference>
<gene>
    <name evidence="2" type="ORF">H9854_04210</name>
</gene>
<evidence type="ECO:0000256" key="1">
    <source>
        <dbReference type="SAM" id="MobiDB-lite"/>
    </source>
</evidence>
<accession>A0A9D1WM28</accession>
<evidence type="ECO:0000313" key="3">
    <source>
        <dbReference type="Proteomes" id="UP000824248"/>
    </source>
</evidence>
<dbReference type="AlphaFoldDB" id="A0A9D1WM28"/>
<protein>
    <submittedName>
        <fullName evidence="2">Uncharacterized protein</fullName>
    </submittedName>
</protein>
<reference evidence="2" key="1">
    <citation type="journal article" date="2021" name="PeerJ">
        <title>Extensive microbial diversity within the chicken gut microbiome revealed by metagenomics and culture.</title>
        <authorList>
            <person name="Gilroy R."/>
            <person name="Ravi A."/>
            <person name="Getino M."/>
            <person name="Pursley I."/>
            <person name="Horton D.L."/>
            <person name="Alikhan N.F."/>
            <person name="Baker D."/>
            <person name="Gharbi K."/>
            <person name="Hall N."/>
            <person name="Watson M."/>
            <person name="Adriaenssens E.M."/>
            <person name="Foster-Nyarko E."/>
            <person name="Jarju S."/>
            <person name="Secka A."/>
            <person name="Antonio M."/>
            <person name="Oren A."/>
            <person name="Chaudhuri R.R."/>
            <person name="La Ragione R."/>
            <person name="Hildebrand F."/>
            <person name="Pallen M.J."/>
        </authorList>
    </citation>
    <scope>NUCLEOTIDE SEQUENCE</scope>
    <source>
        <strain evidence="2">1193</strain>
    </source>
</reference>
<proteinExistence type="predicted"/>
<evidence type="ECO:0000313" key="2">
    <source>
        <dbReference type="EMBL" id="HIX61423.1"/>
    </source>
</evidence>
<dbReference type="EMBL" id="DXFC01000123">
    <property type="protein sequence ID" value="HIX61423.1"/>
    <property type="molecule type" value="Genomic_DNA"/>
</dbReference>
<dbReference type="Proteomes" id="UP000824248">
    <property type="component" value="Unassembled WGS sequence"/>
</dbReference>
<organism evidence="2 3">
    <name type="scientific">Candidatus Halomonas stercoripullorum</name>
    <dbReference type="NCBI Taxonomy" id="2838617"/>
    <lineage>
        <taxon>Bacteria</taxon>
        <taxon>Pseudomonadati</taxon>
        <taxon>Pseudomonadota</taxon>
        <taxon>Gammaproteobacteria</taxon>
        <taxon>Oceanospirillales</taxon>
        <taxon>Halomonadaceae</taxon>
        <taxon>Halomonas</taxon>
    </lineage>
</organism>
<sequence>MALLLSSGCATRSSPSPSAATDGNMEPVEPLASGERVAATVPTSRHDRFWMPPHFTSEEDKVHYYASRLADRGFVDVYGGEEHPRVWYIAAEQLGQIGSPAVPVLYALIDTRDEYELMLVLYALQLATQDARLMAETGGEYVQLTTSLESAANSVNRDIALRWWEEHGWRWQ</sequence>
<comment type="caution">
    <text evidence="2">The sequence shown here is derived from an EMBL/GenBank/DDBJ whole genome shotgun (WGS) entry which is preliminary data.</text>
</comment>
<name>A0A9D1WM28_9GAMM</name>
<feature type="region of interest" description="Disordered" evidence="1">
    <location>
        <begin position="1"/>
        <end position="33"/>
    </location>
</feature>